<feature type="compositionally biased region" description="Polar residues" evidence="1">
    <location>
        <begin position="1"/>
        <end position="15"/>
    </location>
</feature>
<organism evidence="3 4">
    <name type="scientific">Mycena venus</name>
    <dbReference type="NCBI Taxonomy" id="2733690"/>
    <lineage>
        <taxon>Eukaryota</taxon>
        <taxon>Fungi</taxon>
        <taxon>Dikarya</taxon>
        <taxon>Basidiomycota</taxon>
        <taxon>Agaricomycotina</taxon>
        <taxon>Agaricomycetes</taxon>
        <taxon>Agaricomycetidae</taxon>
        <taxon>Agaricales</taxon>
        <taxon>Marasmiineae</taxon>
        <taxon>Mycenaceae</taxon>
        <taxon>Mycena</taxon>
    </lineage>
</organism>
<evidence type="ECO:0000259" key="2">
    <source>
        <dbReference type="Pfam" id="PF22893"/>
    </source>
</evidence>
<dbReference type="InterPro" id="IPR054464">
    <property type="entry name" value="ULD_fung"/>
</dbReference>
<comment type="caution">
    <text evidence="3">The sequence shown here is derived from an EMBL/GenBank/DDBJ whole genome shotgun (WGS) entry which is preliminary data.</text>
</comment>
<dbReference type="EMBL" id="JACAZI010000016">
    <property type="protein sequence ID" value="KAF7343166.1"/>
    <property type="molecule type" value="Genomic_DNA"/>
</dbReference>
<reference evidence="3" key="1">
    <citation type="submission" date="2020-05" db="EMBL/GenBank/DDBJ databases">
        <title>Mycena genomes resolve the evolution of fungal bioluminescence.</title>
        <authorList>
            <person name="Tsai I.J."/>
        </authorList>
    </citation>
    <scope>NUCLEOTIDE SEQUENCE</scope>
    <source>
        <strain evidence="3">CCC161011</strain>
    </source>
</reference>
<protein>
    <recommendedName>
        <fullName evidence="2">Ubiquitin-like domain-containing protein</fullName>
    </recommendedName>
</protein>
<dbReference type="AlphaFoldDB" id="A0A8H7CP49"/>
<proteinExistence type="predicted"/>
<evidence type="ECO:0000313" key="4">
    <source>
        <dbReference type="Proteomes" id="UP000620124"/>
    </source>
</evidence>
<feature type="region of interest" description="Disordered" evidence="1">
    <location>
        <begin position="1"/>
        <end position="21"/>
    </location>
</feature>
<name>A0A8H7CP49_9AGAR</name>
<sequence length="374" mass="41254">MFNGASRFQITSSGSEEPVAPSPQYWMAEQVAENNRSFAGNNRNQDIHAGFAIEVAGQVGPGNDFTSSHEPRLTEVLAALIARTASGDQADVVQGILQGTTQITMYGGAGGNGGNGVGRGIGGGGGYSKVGGEVNQGFGRIGEGLLNIRDGVAEVGGQFRIFMNDLLRSLRRRFMTSIGWIPRGVSDDLFYVMDPLGGFIIVSLRYCHDYATLDNILREYLRHLPEAGGQFVKRGDYSIVYQDGHFMVPMEFAQTVRKSMLLEISILQRQFKNRSDTIQHTTCPCCRWQQATTTGNGWFKCGDTTCARNYRIDGRDQNPEEIRSPQLSQSNGEAEQKLFRRVHIRIMYRQPLPNLPDPSTSFSSQEGVGLFLFD</sequence>
<gene>
    <name evidence="3" type="ORF">MVEN_01747400</name>
</gene>
<evidence type="ECO:0000313" key="3">
    <source>
        <dbReference type="EMBL" id="KAF7343166.1"/>
    </source>
</evidence>
<dbReference type="Pfam" id="PF22893">
    <property type="entry name" value="ULD_2"/>
    <property type="match status" value="1"/>
</dbReference>
<dbReference type="OrthoDB" id="3046393at2759"/>
<keyword evidence="4" id="KW-1185">Reference proteome</keyword>
<dbReference type="Proteomes" id="UP000620124">
    <property type="component" value="Unassembled WGS sequence"/>
</dbReference>
<accession>A0A8H7CP49</accession>
<evidence type="ECO:0000256" key="1">
    <source>
        <dbReference type="SAM" id="MobiDB-lite"/>
    </source>
</evidence>
<feature type="domain" description="Ubiquitin-like" evidence="2">
    <location>
        <begin position="189"/>
        <end position="269"/>
    </location>
</feature>